<reference evidence="2" key="1">
    <citation type="journal article" date="2019" name="Int. J. Syst. Evol. Microbiol.">
        <title>The Global Catalogue of Microorganisms (GCM) 10K type strain sequencing project: providing services to taxonomists for standard genome sequencing and annotation.</title>
        <authorList>
            <consortium name="The Broad Institute Genomics Platform"/>
            <consortium name="The Broad Institute Genome Sequencing Center for Infectious Disease"/>
            <person name="Wu L."/>
            <person name="Ma J."/>
        </authorList>
    </citation>
    <scope>NUCLEOTIDE SEQUENCE [LARGE SCALE GENOMIC DNA]</scope>
    <source>
        <strain evidence="2">JCM 11136</strain>
    </source>
</reference>
<organism evidence="1 2">
    <name type="scientific">Nonomuraea longicatena</name>
    <dbReference type="NCBI Taxonomy" id="83682"/>
    <lineage>
        <taxon>Bacteria</taxon>
        <taxon>Bacillati</taxon>
        <taxon>Actinomycetota</taxon>
        <taxon>Actinomycetes</taxon>
        <taxon>Streptosporangiales</taxon>
        <taxon>Streptosporangiaceae</taxon>
        <taxon>Nonomuraea</taxon>
    </lineage>
</organism>
<protein>
    <submittedName>
        <fullName evidence="1">Uncharacterized protein</fullName>
    </submittedName>
</protein>
<evidence type="ECO:0000313" key="2">
    <source>
        <dbReference type="Proteomes" id="UP001501578"/>
    </source>
</evidence>
<accession>A0ABP3ZC47</accession>
<sequence>MVDAVRRTGLSDAQLAEYGRAFVDAGPEARARVFPDAVAGLTPETGYGWDELRRDLPALVADFTAQLAVRAVDVSASGASADASVPAPGAWGFTILHAEVAVAAAAAPETAPGG</sequence>
<gene>
    <name evidence="1" type="ORF">GCM10009560_15000</name>
</gene>
<comment type="caution">
    <text evidence="1">The sequence shown here is derived from an EMBL/GenBank/DDBJ whole genome shotgun (WGS) entry which is preliminary data.</text>
</comment>
<proteinExistence type="predicted"/>
<dbReference type="EMBL" id="BAAAHQ010000006">
    <property type="protein sequence ID" value="GAA0918256.1"/>
    <property type="molecule type" value="Genomic_DNA"/>
</dbReference>
<name>A0ABP3ZC47_9ACTN</name>
<evidence type="ECO:0000313" key="1">
    <source>
        <dbReference type="EMBL" id="GAA0918256.1"/>
    </source>
</evidence>
<dbReference type="RefSeq" id="WP_343948980.1">
    <property type="nucleotide sequence ID" value="NZ_BAAAHQ010000006.1"/>
</dbReference>
<keyword evidence="2" id="KW-1185">Reference proteome</keyword>
<dbReference type="Proteomes" id="UP001501578">
    <property type="component" value="Unassembled WGS sequence"/>
</dbReference>